<evidence type="ECO:0000313" key="3">
    <source>
        <dbReference type="Proteomes" id="UP000824087"/>
    </source>
</evidence>
<gene>
    <name evidence="2" type="ORF">IAD49_04200</name>
</gene>
<dbReference type="GO" id="GO:0003677">
    <property type="term" value="F:DNA binding"/>
    <property type="evidence" value="ECO:0007669"/>
    <property type="project" value="InterPro"/>
</dbReference>
<dbReference type="GO" id="GO:0005737">
    <property type="term" value="C:cytoplasm"/>
    <property type="evidence" value="ECO:0007669"/>
    <property type="project" value="InterPro"/>
</dbReference>
<dbReference type="InterPro" id="IPR014879">
    <property type="entry name" value="Spo0A_C"/>
</dbReference>
<dbReference type="Pfam" id="PF08769">
    <property type="entry name" value="Spo0A_C"/>
    <property type="match status" value="1"/>
</dbReference>
<evidence type="ECO:0000313" key="2">
    <source>
        <dbReference type="EMBL" id="HIU22761.1"/>
    </source>
</evidence>
<dbReference type="GO" id="GO:0042173">
    <property type="term" value="P:regulation of sporulation resulting in formation of a cellular spore"/>
    <property type="evidence" value="ECO:0007669"/>
    <property type="project" value="InterPro"/>
</dbReference>
<dbReference type="AlphaFoldDB" id="A0A9D1L3M6"/>
<dbReference type="SUPFAM" id="SSF46894">
    <property type="entry name" value="C-terminal effector domain of the bipartite response regulators"/>
    <property type="match status" value="1"/>
</dbReference>
<keyword evidence="2" id="KW-0396">Initiation factor</keyword>
<name>A0A9D1L3M6_9BACT</name>
<dbReference type="EMBL" id="DVML01000025">
    <property type="protein sequence ID" value="HIU22761.1"/>
    <property type="molecule type" value="Genomic_DNA"/>
</dbReference>
<protein>
    <submittedName>
        <fullName evidence="2">Sporulation initiation factor Spo0A C-terminal domain-containing protein</fullName>
    </submittedName>
</protein>
<organism evidence="2 3">
    <name type="scientific">Candidatus Fimihabitans intestinipullorum</name>
    <dbReference type="NCBI Taxonomy" id="2840820"/>
    <lineage>
        <taxon>Bacteria</taxon>
        <taxon>Bacillati</taxon>
        <taxon>Mycoplasmatota</taxon>
        <taxon>Mycoplasmatota incertae sedis</taxon>
        <taxon>Candidatus Fimihabitans</taxon>
    </lineage>
</organism>
<keyword evidence="2" id="KW-0648">Protein biosynthesis</keyword>
<dbReference type="Proteomes" id="UP000824087">
    <property type="component" value="Unassembled WGS sequence"/>
</dbReference>
<feature type="domain" description="Sporulation initiation factor Spo0A C-terminal" evidence="1">
    <location>
        <begin position="144"/>
        <end position="244"/>
    </location>
</feature>
<sequence>MQEQQMRGLIAEFQTQLASIEGRLTAFQYTSELREYFKSYIVTELEKDRVSLDQMKQAFFFSSTNEEDLCRQYFFLEKHDYLLSISEIIDMNYHMREIREQIRQLTKIVFDRLRRQIVVHLKSESQSRITLESHALTGYDLSYLLNEIGIPSNLKGRQYIEYIMIELLERKLSIKDGITTSIYPMVASFFQTTPSKVERSIRHAIEVAWMRGNEQLLHELCGYTVSFSASKPTNREFLANLFHYLELKLCHNGIDKESFSSLRHSLLS</sequence>
<dbReference type="GO" id="GO:0003700">
    <property type="term" value="F:DNA-binding transcription factor activity"/>
    <property type="evidence" value="ECO:0007669"/>
    <property type="project" value="InterPro"/>
</dbReference>
<evidence type="ECO:0000259" key="1">
    <source>
        <dbReference type="Pfam" id="PF08769"/>
    </source>
</evidence>
<dbReference type="InterPro" id="IPR016032">
    <property type="entry name" value="Sig_transdc_resp-reg_C-effctor"/>
</dbReference>
<comment type="caution">
    <text evidence="2">The sequence shown here is derived from an EMBL/GenBank/DDBJ whole genome shotgun (WGS) entry which is preliminary data.</text>
</comment>
<dbReference type="InterPro" id="IPR036388">
    <property type="entry name" value="WH-like_DNA-bd_sf"/>
</dbReference>
<dbReference type="Gene3D" id="1.10.10.10">
    <property type="entry name" value="Winged helix-like DNA-binding domain superfamily/Winged helix DNA-binding domain"/>
    <property type="match status" value="1"/>
</dbReference>
<reference evidence="2" key="1">
    <citation type="submission" date="2020-10" db="EMBL/GenBank/DDBJ databases">
        <authorList>
            <person name="Gilroy R."/>
        </authorList>
    </citation>
    <scope>NUCLEOTIDE SEQUENCE</scope>
    <source>
        <strain evidence="2">CHK197-8231</strain>
    </source>
</reference>
<accession>A0A9D1L3M6</accession>
<reference evidence="2" key="2">
    <citation type="journal article" date="2021" name="PeerJ">
        <title>Extensive microbial diversity within the chicken gut microbiome revealed by metagenomics and culture.</title>
        <authorList>
            <person name="Gilroy R."/>
            <person name="Ravi A."/>
            <person name="Getino M."/>
            <person name="Pursley I."/>
            <person name="Horton D.L."/>
            <person name="Alikhan N.F."/>
            <person name="Baker D."/>
            <person name="Gharbi K."/>
            <person name="Hall N."/>
            <person name="Watson M."/>
            <person name="Adriaenssens E.M."/>
            <person name="Foster-Nyarko E."/>
            <person name="Jarju S."/>
            <person name="Secka A."/>
            <person name="Antonio M."/>
            <person name="Oren A."/>
            <person name="Chaudhuri R.R."/>
            <person name="La Ragione R."/>
            <person name="Hildebrand F."/>
            <person name="Pallen M.J."/>
        </authorList>
    </citation>
    <scope>NUCLEOTIDE SEQUENCE</scope>
    <source>
        <strain evidence="2">CHK197-8231</strain>
    </source>
</reference>
<dbReference type="GO" id="GO:0003743">
    <property type="term" value="F:translation initiation factor activity"/>
    <property type="evidence" value="ECO:0007669"/>
    <property type="project" value="UniProtKB-KW"/>
</dbReference>
<dbReference type="GO" id="GO:0005509">
    <property type="term" value="F:calcium ion binding"/>
    <property type="evidence" value="ECO:0007669"/>
    <property type="project" value="InterPro"/>
</dbReference>
<proteinExistence type="predicted"/>